<evidence type="ECO:0000313" key="2">
    <source>
        <dbReference type="EnsemblMetazoa" id="XP_020910474.1"/>
    </source>
</evidence>
<name>A0A913XVG4_EXADI</name>
<protein>
    <submittedName>
        <fullName evidence="2">Uncharacterized protein</fullName>
    </submittedName>
</protein>
<dbReference type="KEGG" id="epa:110248301"/>
<keyword evidence="3" id="KW-1185">Reference proteome</keyword>
<feature type="chain" id="PRO_5037598970" evidence="1">
    <location>
        <begin position="20"/>
        <end position="105"/>
    </location>
</feature>
<dbReference type="EnsemblMetazoa" id="XM_021054815.1">
    <property type="protein sequence ID" value="XP_020910474.1"/>
    <property type="gene ID" value="LOC110248301"/>
</dbReference>
<sequence>MKFFIAVALLVIVLEAVECRSKQRRGETVLPMKFQRIKYKGEWKDCKYYHKIDQAGNGCNCVLVGCTGARQCNPAGVFCRLVKKNVNHEDMKDGDCKCKYLGNRG</sequence>
<reference evidence="2" key="1">
    <citation type="submission" date="2022-11" db="UniProtKB">
        <authorList>
            <consortium name="EnsemblMetazoa"/>
        </authorList>
    </citation>
    <scope>IDENTIFICATION</scope>
</reference>
<dbReference type="AlphaFoldDB" id="A0A913XVG4"/>
<dbReference type="RefSeq" id="XP_020910474.1">
    <property type="nucleotide sequence ID" value="XM_021054815.1"/>
</dbReference>
<dbReference type="Proteomes" id="UP000887567">
    <property type="component" value="Unplaced"/>
</dbReference>
<dbReference type="OrthoDB" id="10497135at2759"/>
<keyword evidence="1" id="KW-0732">Signal</keyword>
<proteinExistence type="predicted"/>
<accession>A0A913XVG4</accession>
<organism evidence="2 3">
    <name type="scientific">Exaiptasia diaphana</name>
    <name type="common">Tropical sea anemone</name>
    <name type="synonym">Aiptasia pulchella</name>
    <dbReference type="NCBI Taxonomy" id="2652724"/>
    <lineage>
        <taxon>Eukaryota</taxon>
        <taxon>Metazoa</taxon>
        <taxon>Cnidaria</taxon>
        <taxon>Anthozoa</taxon>
        <taxon>Hexacorallia</taxon>
        <taxon>Actiniaria</taxon>
        <taxon>Aiptasiidae</taxon>
        <taxon>Exaiptasia</taxon>
    </lineage>
</organism>
<evidence type="ECO:0000313" key="3">
    <source>
        <dbReference type="Proteomes" id="UP000887567"/>
    </source>
</evidence>
<dbReference type="OMA" id="CKCKYLG"/>
<dbReference type="GeneID" id="110248301"/>
<feature type="signal peptide" evidence="1">
    <location>
        <begin position="1"/>
        <end position="19"/>
    </location>
</feature>
<evidence type="ECO:0000256" key="1">
    <source>
        <dbReference type="SAM" id="SignalP"/>
    </source>
</evidence>